<proteinExistence type="predicted"/>
<accession>A0A650CVC7</accession>
<dbReference type="GeneID" id="42779509"/>
<reference evidence="2 5" key="1">
    <citation type="submission" date="2019-10" db="EMBL/GenBank/DDBJ databases">
        <title>Comparative genomics of sulfur disproportionating microorganisms.</title>
        <authorList>
            <person name="Ward L.M."/>
            <person name="Bertran E."/>
            <person name="Johnston D."/>
        </authorList>
    </citation>
    <scope>NUCLEOTIDE SEQUENCE [LARGE SCALE GENOMIC DNA]</scope>
    <source>
        <strain evidence="2 5">DSM 3772</strain>
    </source>
</reference>
<gene>
    <name evidence="3" type="ORF">D1866_07185</name>
    <name evidence="2" type="ORF">GFB69_07635</name>
</gene>
<keyword evidence="1" id="KW-0812">Transmembrane</keyword>
<reference evidence="3 4" key="2">
    <citation type="submission" date="2019-10" db="EMBL/GenBank/DDBJ databases">
        <title>Genome Sequences from Six Type Strain Members of the Archaeal Family Sulfolobaceae: Acidianus ambivalens, Acidianus infernus, Metallosphaera prunae, Stygiolobus azoricus, Sulfolobus metallicus, and Sulfurisphaera ohwakuensis.</title>
        <authorList>
            <person name="Counts J.A."/>
            <person name="Kelly R.M."/>
        </authorList>
    </citation>
    <scope>NUCLEOTIDE SEQUENCE [LARGE SCALE GENOMIC DNA]</scope>
    <source>
        <strain evidence="3 4">LEI 10</strain>
    </source>
</reference>
<dbReference type="RefSeq" id="WP_152941612.1">
    <property type="nucleotide sequence ID" value="NZ_CP045482.1"/>
</dbReference>
<dbReference type="Proteomes" id="UP000426328">
    <property type="component" value="Chromosome"/>
</dbReference>
<evidence type="ECO:0000256" key="1">
    <source>
        <dbReference type="SAM" id="Phobius"/>
    </source>
</evidence>
<evidence type="ECO:0000313" key="3">
    <source>
        <dbReference type="EMBL" id="QGR21810.1"/>
    </source>
</evidence>
<protein>
    <submittedName>
        <fullName evidence="3">Uncharacterized protein</fullName>
    </submittedName>
</protein>
<dbReference type="KEGG" id="aamb:D1866_07185"/>
<keyword evidence="4" id="KW-1185">Reference proteome</keyword>
<feature type="transmembrane region" description="Helical" evidence="1">
    <location>
        <begin position="35"/>
        <end position="59"/>
    </location>
</feature>
<dbReference type="EMBL" id="CP045482">
    <property type="protein sequence ID" value="QGR21810.1"/>
    <property type="molecule type" value="Genomic_DNA"/>
</dbReference>
<evidence type="ECO:0000313" key="2">
    <source>
        <dbReference type="EMBL" id="MQL55608.1"/>
    </source>
</evidence>
<evidence type="ECO:0000313" key="4">
    <source>
        <dbReference type="Proteomes" id="UP000426328"/>
    </source>
</evidence>
<dbReference type="Proteomes" id="UP000474054">
    <property type="component" value="Unassembled WGS sequence"/>
</dbReference>
<evidence type="ECO:0000313" key="5">
    <source>
        <dbReference type="Proteomes" id="UP000474054"/>
    </source>
</evidence>
<dbReference type="EMBL" id="WHYS01000002">
    <property type="protein sequence ID" value="MQL55608.1"/>
    <property type="molecule type" value="Genomic_DNA"/>
</dbReference>
<keyword evidence="1" id="KW-1133">Transmembrane helix</keyword>
<organism evidence="3 4">
    <name type="scientific">Acidianus ambivalens</name>
    <name type="common">Desulfurolobus ambivalens</name>
    <dbReference type="NCBI Taxonomy" id="2283"/>
    <lineage>
        <taxon>Archaea</taxon>
        <taxon>Thermoproteota</taxon>
        <taxon>Thermoprotei</taxon>
        <taxon>Sulfolobales</taxon>
        <taxon>Sulfolobaceae</taxon>
        <taxon>Acidianus</taxon>
    </lineage>
</organism>
<keyword evidence="1" id="KW-0472">Membrane</keyword>
<name>A0A650CVC7_ACIAM</name>
<sequence length="78" mass="9035">MIEAFKGKAKYAAKRSKKMAEIQKCLLEGKRCGKLVLCGIYILKTLVYINLASFISLFLPNLPRKMEFNKYINELKFN</sequence>
<dbReference type="AlphaFoldDB" id="A0A650CVC7"/>